<keyword evidence="2" id="KW-1185">Reference proteome</keyword>
<dbReference type="SUPFAM" id="SSF51161">
    <property type="entry name" value="Trimeric LpxA-like enzymes"/>
    <property type="match status" value="1"/>
</dbReference>
<dbReference type="InterPro" id="IPR047324">
    <property type="entry name" value="LbH_gamma_CA-like"/>
</dbReference>
<dbReference type="Proteomes" id="UP000192929">
    <property type="component" value="Unassembled WGS sequence"/>
</dbReference>
<name>A0A1X7DAE9_9MICC</name>
<dbReference type="Gene3D" id="2.160.10.10">
    <property type="entry name" value="Hexapeptide repeat proteins"/>
    <property type="match status" value="1"/>
</dbReference>
<keyword evidence="1" id="KW-0808">Transferase</keyword>
<dbReference type="InterPro" id="IPR001451">
    <property type="entry name" value="Hexapep"/>
</dbReference>
<dbReference type="AlphaFoldDB" id="A0A1X7DAE9"/>
<proteinExistence type="predicted"/>
<dbReference type="CDD" id="cd04645">
    <property type="entry name" value="LbH_gamma_CA_like"/>
    <property type="match status" value="1"/>
</dbReference>
<gene>
    <name evidence="1" type="ORF">SAMN06296028_11043</name>
</gene>
<dbReference type="PANTHER" id="PTHR13061">
    <property type="entry name" value="DYNACTIN SUBUNIT P25"/>
    <property type="match status" value="1"/>
</dbReference>
<evidence type="ECO:0000313" key="1">
    <source>
        <dbReference type="EMBL" id="SMF11871.1"/>
    </source>
</evidence>
<reference evidence="2" key="1">
    <citation type="submission" date="2017-04" db="EMBL/GenBank/DDBJ databases">
        <authorList>
            <person name="Varghese N."/>
            <person name="Submissions S."/>
        </authorList>
    </citation>
    <scope>NUCLEOTIDE SEQUENCE [LARGE SCALE GENOMIC DNA]</scope>
    <source>
        <strain evidence="2">NIO-1021</strain>
    </source>
</reference>
<dbReference type="EMBL" id="FXAC01000010">
    <property type="protein sequence ID" value="SMF11871.1"/>
    <property type="molecule type" value="Genomic_DNA"/>
</dbReference>
<dbReference type="Pfam" id="PF00132">
    <property type="entry name" value="Hexapep"/>
    <property type="match status" value="1"/>
</dbReference>
<dbReference type="InterPro" id="IPR050484">
    <property type="entry name" value="Transf_Hexapept/Carb_Anhydrase"/>
</dbReference>
<evidence type="ECO:0000313" key="2">
    <source>
        <dbReference type="Proteomes" id="UP000192929"/>
    </source>
</evidence>
<sequence length="190" mass="19989">MLWLMTQFSEPAGADAAREPLILPYGQHRPSVARSAFVAPNATIVGDVVVGAGAGIFYGAVVRGDRSPLRIGTNSNLQDNVTVHSDPDHPTTIGERVSVGHNAVIHGCVLEDDVLVGMNATVLNGAVVGRGSLIAAGTVVLEGERIPPGSLVAGVPGKVRRELSVDEQHAVSRNAQNYIELSREHRAMFS</sequence>
<dbReference type="InterPro" id="IPR011004">
    <property type="entry name" value="Trimer_LpxA-like_sf"/>
</dbReference>
<organism evidence="1 2">
    <name type="scientific">Kocuria marina subsp. indica</name>
    <dbReference type="NCBI Taxonomy" id="1049583"/>
    <lineage>
        <taxon>Bacteria</taxon>
        <taxon>Bacillati</taxon>
        <taxon>Actinomycetota</taxon>
        <taxon>Actinomycetes</taxon>
        <taxon>Micrococcales</taxon>
        <taxon>Micrococcaceae</taxon>
        <taxon>Kocuria</taxon>
    </lineage>
</organism>
<protein>
    <submittedName>
        <fullName evidence="1">Carbonic anhydrase or acetyltransferase, isoleucine patch superfamily</fullName>
    </submittedName>
</protein>
<dbReference type="PANTHER" id="PTHR13061:SF29">
    <property type="entry name" value="GAMMA CARBONIC ANHYDRASE-LIKE 1, MITOCHONDRIAL-RELATED"/>
    <property type="match status" value="1"/>
</dbReference>
<accession>A0A1X7DAE9</accession>
<dbReference type="GO" id="GO:0016740">
    <property type="term" value="F:transferase activity"/>
    <property type="evidence" value="ECO:0007669"/>
    <property type="project" value="UniProtKB-KW"/>
</dbReference>